<dbReference type="STRING" id="1002804.HBZC1_17880"/>
<accession>F8KPP2</accession>
<dbReference type="GO" id="GO:0004519">
    <property type="term" value="F:endonuclease activity"/>
    <property type="evidence" value="ECO:0007669"/>
    <property type="project" value="InterPro"/>
</dbReference>
<dbReference type="InterPro" id="IPR046453">
    <property type="entry name" value="GpA_ATPase"/>
</dbReference>
<dbReference type="Pfam" id="PF05876">
    <property type="entry name" value="GpA_ATPase"/>
    <property type="match status" value="1"/>
</dbReference>
<organism evidence="2 3">
    <name type="scientific">Helicobacter bizzozeronii (strain CIII-1)</name>
    <dbReference type="NCBI Taxonomy" id="1002804"/>
    <lineage>
        <taxon>Bacteria</taxon>
        <taxon>Pseudomonadati</taxon>
        <taxon>Campylobacterota</taxon>
        <taxon>Epsilonproteobacteria</taxon>
        <taxon>Campylobacterales</taxon>
        <taxon>Helicobacteraceae</taxon>
        <taxon>Helicobacter</taxon>
    </lineage>
</organism>
<dbReference type="PANTHER" id="PTHR34413">
    <property type="entry name" value="PROPHAGE TAIL FIBER ASSEMBLY PROTEIN HOMOLOG TFAE-RELATED-RELATED"/>
    <property type="match status" value="1"/>
</dbReference>
<dbReference type="Gene3D" id="3.40.50.300">
    <property type="entry name" value="P-loop containing nucleotide triphosphate hydrolases"/>
    <property type="match status" value="1"/>
</dbReference>
<evidence type="ECO:0000259" key="1">
    <source>
        <dbReference type="PROSITE" id="PS50252"/>
    </source>
</evidence>
<dbReference type="HOGENOM" id="CLU_023850_4_1_7"/>
<keyword evidence="3" id="KW-1185">Reference proteome</keyword>
<dbReference type="RefSeq" id="WP_013891150.1">
    <property type="nucleotide sequence ID" value="NC_015674.1"/>
</dbReference>
<evidence type="ECO:0000313" key="2">
    <source>
        <dbReference type="EMBL" id="CCB80774.1"/>
    </source>
</evidence>
<dbReference type="InterPro" id="IPR051220">
    <property type="entry name" value="TFA_Chaperone"/>
</dbReference>
<dbReference type="HAMAP" id="MF_04144">
    <property type="entry name" value="TERL_LAMBDA"/>
    <property type="match status" value="1"/>
</dbReference>
<dbReference type="KEGG" id="hbi:HBZC1_17880"/>
<reference evidence="2 3" key="1">
    <citation type="journal article" date="2011" name="J. Bacteriol.">
        <title>Genome sequence of Helicobacter bizzozeronii strain CIII-1, an isolate from human gastric mucosa.</title>
        <authorList>
            <person name="Schott T."/>
            <person name="Rossi M."/>
            <person name="Hanninen M.L."/>
        </authorList>
    </citation>
    <scope>NUCLEOTIDE SEQUENCE [LARGE SCALE GENOMIC DNA]</scope>
    <source>
        <strain evidence="2 3">CIII-1</strain>
    </source>
</reference>
<dbReference type="GO" id="GO:0016887">
    <property type="term" value="F:ATP hydrolysis activity"/>
    <property type="evidence" value="ECO:0007669"/>
    <property type="project" value="InterPro"/>
</dbReference>
<dbReference type="InterPro" id="IPR046360">
    <property type="entry name" value="T-box_DNA-bd"/>
</dbReference>
<dbReference type="GO" id="GO:0005524">
    <property type="term" value="F:ATP binding"/>
    <property type="evidence" value="ECO:0007669"/>
    <property type="project" value="InterPro"/>
</dbReference>
<evidence type="ECO:0000313" key="3">
    <source>
        <dbReference type="Proteomes" id="UP000008387"/>
    </source>
</evidence>
<sequence length="603" mass="68624">MTKTNTGRPLKRVGSFNFRIRTHSLSQIARLKEAFAKSIFIKPHLDLLEWSQTYRVLSKESSALFGKFNALSYQQEPMQAISDPSITEVVLMWGAQLGKSEILNNTIGYFIHQDPSTILFLLPTEDLAQDYSKRRLAPMFRDVPELQELIDNKESNNTILTKNFKGGNLALVGSNSPSKLSSKPIKVLIVDECDRCMNTKEGHSIVLAQKRTATYFDKKIIKVSTPTLKGHSYIEREFESSDKRYFFVPCPHCGFEQTLVLSGVVYDTDKKEKPIYETIAYQCIECGSHWSETQKQQAVSKGKWIATNANEHTQDKAGFFLNALYSPFVSMAEIIKDYHNALGNPSSMQVFTNTQEALPYEPPSIVFGEQALFARREDYSATNLPDEIRFITAGVDVQADRLEVEFKGWGNGYENWGVKHLILKGKTSDPQVWGHLYQQLKQIFYTQSGRRLFSSLNLIDSGFNAEIVYSFVRKDPRFMASKGHSEQSGKKPIIEPPKFIAKGVKFCNIGTYKAKGEIFRLLASENIGAGYCHFPNDYPLEYFQQLTAEKLEKNVNTRGYESLRWVKIRERNEALDLFVLNLAAAKHLKVLDNIQQEVKHGHP</sequence>
<proteinExistence type="inferred from homology"/>
<dbReference type="GO" id="GO:0003700">
    <property type="term" value="F:DNA-binding transcription factor activity"/>
    <property type="evidence" value="ECO:0007669"/>
    <property type="project" value="InterPro"/>
</dbReference>
<dbReference type="eggNOG" id="COG5525">
    <property type="taxonomic scope" value="Bacteria"/>
</dbReference>
<dbReference type="PROSITE" id="PS50252">
    <property type="entry name" value="TBOX_3"/>
    <property type="match status" value="1"/>
</dbReference>
<dbReference type="Pfam" id="PF20454">
    <property type="entry name" value="GpA_nuclease"/>
    <property type="match status" value="1"/>
</dbReference>
<dbReference type="InterPro" id="IPR027417">
    <property type="entry name" value="P-loop_NTPase"/>
</dbReference>
<dbReference type="InterPro" id="IPR046454">
    <property type="entry name" value="GpA_endonuclease"/>
</dbReference>
<dbReference type="Proteomes" id="UP000008387">
    <property type="component" value="Chromosome"/>
</dbReference>
<dbReference type="InterPro" id="IPR008866">
    <property type="entry name" value="Phage_lambda_GpA-like"/>
</dbReference>
<dbReference type="EMBL" id="FR871757">
    <property type="protein sequence ID" value="CCB80774.1"/>
    <property type="molecule type" value="Genomic_DNA"/>
</dbReference>
<gene>
    <name evidence="2" type="ordered locus">HBZC1_17880</name>
</gene>
<dbReference type="AlphaFoldDB" id="F8KPP2"/>
<protein>
    <submittedName>
        <fullName evidence="2">Phage terminase, large subunit</fullName>
    </submittedName>
</protein>
<name>F8KPP2_HELBC</name>
<dbReference type="PANTHER" id="PTHR34413:SF2">
    <property type="entry name" value="PROPHAGE TAIL FIBER ASSEMBLY PROTEIN HOMOLOG TFAE-RELATED"/>
    <property type="match status" value="1"/>
</dbReference>
<dbReference type="SUPFAM" id="SSF52540">
    <property type="entry name" value="P-loop containing nucleoside triphosphate hydrolases"/>
    <property type="match status" value="1"/>
</dbReference>
<dbReference type="GO" id="GO:0045893">
    <property type="term" value="P:positive regulation of DNA-templated transcription"/>
    <property type="evidence" value="ECO:0007669"/>
    <property type="project" value="InterPro"/>
</dbReference>
<feature type="domain" description="T-box" evidence="1">
    <location>
        <begin position="427"/>
        <end position="472"/>
    </location>
</feature>